<evidence type="ECO:0000259" key="2">
    <source>
        <dbReference type="Pfam" id="PF13400"/>
    </source>
</evidence>
<dbReference type="Proteomes" id="UP000075670">
    <property type="component" value="Unassembled WGS sequence"/>
</dbReference>
<dbReference type="AlphaFoldDB" id="A0A151AZ70"/>
<sequence length="313" mass="33305">MVSGSKFSKLLREEKGFAAVFVALNMVAMLSFAALVIDLGLLALNRHLLINAVDAAALAGARELPGNPDLARNTAIDYALMNGATETVEAEVSADGNFLTVTASKEVNYFLARLMGFERGEVRARGVAMVAGIKAVRGAAPLAVPAQDFQFGSKYILKQGAGQDSPLGPGNYSALSLGGSGASNYEDNLKYGYEGRLAVGDVVNTETGNMSNPTKRAIDYRIDLCRHSPPCTPEHFAPGCSRILILPVYEPNLVQDGQIKSIIIAGFAAFLVEQVRGEGNENFIEGYFIRTVVAGEADPGQRNYGLQGVKLVQ</sequence>
<keyword evidence="1" id="KW-0812">Transmembrane</keyword>
<dbReference type="Pfam" id="PF13400">
    <property type="entry name" value="Tad"/>
    <property type="match status" value="1"/>
</dbReference>
<dbReference type="InterPro" id="IPR028087">
    <property type="entry name" value="Tad_N"/>
</dbReference>
<dbReference type="RefSeq" id="WP_062281656.1">
    <property type="nucleotide sequence ID" value="NZ_LTBC01000002.1"/>
</dbReference>
<reference evidence="3 4" key="1">
    <citation type="submission" date="2016-02" db="EMBL/GenBank/DDBJ databases">
        <title>Genome sequence of Moorella mulderi DSM 14980.</title>
        <authorList>
            <person name="Poehlein A."/>
            <person name="Daniel R."/>
        </authorList>
    </citation>
    <scope>NUCLEOTIDE SEQUENCE [LARGE SCALE GENOMIC DNA]</scope>
    <source>
        <strain evidence="3 4">DSM 14980</strain>
    </source>
</reference>
<gene>
    <name evidence="3" type="ORF">MOMUL_07330</name>
</gene>
<keyword evidence="1" id="KW-0472">Membrane</keyword>
<evidence type="ECO:0000313" key="4">
    <source>
        <dbReference type="Proteomes" id="UP000075670"/>
    </source>
</evidence>
<comment type="caution">
    <text evidence="3">The sequence shown here is derived from an EMBL/GenBank/DDBJ whole genome shotgun (WGS) entry which is preliminary data.</text>
</comment>
<accession>A0A151AZ70</accession>
<proteinExistence type="predicted"/>
<feature type="domain" description="Putative Flp pilus-assembly TadG-like N-terminal" evidence="2">
    <location>
        <begin position="16"/>
        <end position="62"/>
    </location>
</feature>
<dbReference type="OrthoDB" id="5447051at2"/>
<evidence type="ECO:0000313" key="3">
    <source>
        <dbReference type="EMBL" id="KYH32955.1"/>
    </source>
</evidence>
<keyword evidence="1" id="KW-1133">Transmembrane helix</keyword>
<evidence type="ECO:0000256" key="1">
    <source>
        <dbReference type="SAM" id="Phobius"/>
    </source>
</evidence>
<organism evidence="3 4">
    <name type="scientific">Moorella mulderi DSM 14980</name>
    <dbReference type="NCBI Taxonomy" id="1122241"/>
    <lineage>
        <taxon>Bacteria</taxon>
        <taxon>Bacillati</taxon>
        <taxon>Bacillota</taxon>
        <taxon>Clostridia</taxon>
        <taxon>Neomoorellales</taxon>
        <taxon>Neomoorellaceae</taxon>
        <taxon>Neomoorella</taxon>
    </lineage>
</organism>
<dbReference type="PATRIC" id="fig|1122241.3.peg.771"/>
<keyword evidence="4" id="KW-1185">Reference proteome</keyword>
<feature type="transmembrane region" description="Helical" evidence="1">
    <location>
        <begin position="20"/>
        <end position="44"/>
    </location>
</feature>
<name>A0A151AZ70_9FIRM</name>
<dbReference type="EMBL" id="LTBC01000002">
    <property type="protein sequence ID" value="KYH32955.1"/>
    <property type="molecule type" value="Genomic_DNA"/>
</dbReference>
<protein>
    <recommendedName>
        <fullName evidence="2">Putative Flp pilus-assembly TadG-like N-terminal domain-containing protein</fullName>
    </recommendedName>
</protein>